<protein>
    <submittedName>
        <fullName evidence="2">Helix-turn-helix transcriptional regulator</fullName>
    </submittedName>
</protein>
<dbReference type="EMBL" id="JAQLWV010000005">
    <property type="protein sequence ID" value="MDB7932481.1"/>
    <property type="molecule type" value="Genomic_DNA"/>
</dbReference>
<reference evidence="2" key="1">
    <citation type="submission" date="2023-01" db="EMBL/GenBank/DDBJ databases">
        <title>Human gut microbiome strain richness.</title>
        <authorList>
            <person name="Chen-Liaw A."/>
        </authorList>
    </citation>
    <scope>NUCLEOTIDE SEQUENCE</scope>
    <source>
        <strain evidence="2">1001287st1_F4_1001285I_161205</strain>
    </source>
</reference>
<dbReference type="SUPFAM" id="SSF47413">
    <property type="entry name" value="lambda repressor-like DNA-binding domains"/>
    <property type="match status" value="1"/>
</dbReference>
<feature type="domain" description="HTH cro/C1-type" evidence="1">
    <location>
        <begin position="39"/>
        <end position="60"/>
    </location>
</feature>
<dbReference type="SMART" id="SM00530">
    <property type="entry name" value="HTH_XRE"/>
    <property type="match status" value="1"/>
</dbReference>
<dbReference type="Gene3D" id="1.10.260.40">
    <property type="entry name" value="lambda repressor-like DNA-binding domains"/>
    <property type="match status" value="1"/>
</dbReference>
<gene>
    <name evidence="2" type="ORF">PNE06_05290</name>
</gene>
<dbReference type="InterPro" id="IPR010982">
    <property type="entry name" value="Lambda_DNA-bd_dom_sf"/>
</dbReference>
<proteinExistence type="predicted"/>
<name>A0AAW6CD50_FLAPL</name>
<dbReference type="Proteomes" id="UP001211173">
    <property type="component" value="Unassembled WGS sequence"/>
</dbReference>
<evidence type="ECO:0000313" key="2">
    <source>
        <dbReference type="EMBL" id="MDB7932481.1"/>
    </source>
</evidence>
<dbReference type="PROSITE" id="PS50943">
    <property type="entry name" value="HTH_CROC1"/>
    <property type="match status" value="1"/>
</dbReference>
<dbReference type="RefSeq" id="WP_195308758.1">
    <property type="nucleotide sequence ID" value="NZ_JADMVW010000001.1"/>
</dbReference>
<evidence type="ECO:0000259" key="1">
    <source>
        <dbReference type="PROSITE" id="PS50943"/>
    </source>
</evidence>
<sequence length="115" mass="13098">MFFDIFKLLCEKKGVSPKKATEDIGLSNSITTKWKKTGATPKGDTLQRIADYFGVTTDYLLTGEETKKAPTQEGERKVSDDDIKFALWGTREIDDDVLDRVRQFAKFAQENEKNK</sequence>
<comment type="caution">
    <text evidence="2">The sequence shown here is derived from an EMBL/GenBank/DDBJ whole genome shotgun (WGS) entry which is preliminary data.</text>
</comment>
<dbReference type="GO" id="GO:0003677">
    <property type="term" value="F:DNA binding"/>
    <property type="evidence" value="ECO:0007669"/>
    <property type="project" value="InterPro"/>
</dbReference>
<dbReference type="CDD" id="cd00093">
    <property type="entry name" value="HTH_XRE"/>
    <property type="match status" value="1"/>
</dbReference>
<organism evidence="2 3">
    <name type="scientific">Flavonifractor plautii</name>
    <name type="common">Fusobacterium plautii</name>
    <dbReference type="NCBI Taxonomy" id="292800"/>
    <lineage>
        <taxon>Bacteria</taxon>
        <taxon>Bacillati</taxon>
        <taxon>Bacillota</taxon>
        <taxon>Clostridia</taxon>
        <taxon>Eubacteriales</taxon>
        <taxon>Oscillospiraceae</taxon>
        <taxon>Flavonifractor</taxon>
    </lineage>
</organism>
<dbReference type="AlphaFoldDB" id="A0AAW6CD50"/>
<accession>A0AAW6CD50</accession>
<dbReference type="InterPro" id="IPR001387">
    <property type="entry name" value="Cro/C1-type_HTH"/>
</dbReference>
<evidence type="ECO:0000313" key="3">
    <source>
        <dbReference type="Proteomes" id="UP001211173"/>
    </source>
</evidence>